<dbReference type="Pfam" id="PF03108">
    <property type="entry name" value="DBD_Tnp_Mut"/>
    <property type="match status" value="1"/>
</dbReference>
<proteinExistence type="predicted"/>
<keyword evidence="3" id="KW-0233">DNA recombination</keyword>
<dbReference type="Pfam" id="PF10551">
    <property type="entry name" value="MULE"/>
    <property type="match status" value="1"/>
</dbReference>
<reference evidence="6" key="1">
    <citation type="journal article" date="2021" name="Nat. Commun.">
        <title>Genomic analyses provide insights into spinach domestication and the genetic basis of agronomic traits.</title>
        <authorList>
            <person name="Cai X."/>
            <person name="Sun X."/>
            <person name="Xu C."/>
            <person name="Sun H."/>
            <person name="Wang X."/>
            <person name="Ge C."/>
            <person name="Zhang Z."/>
            <person name="Wang Q."/>
            <person name="Fei Z."/>
            <person name="Jiao C."/>
            <person name="Wang Q."/>
        </authorList>
    </citation>
    <scope>NUCLEOTIDE SEQUENCE [LARGE SCALE GENOMIC DNA]</scope>
    <source>
        <strain evidence="6">cv. Varoflay</strain>
    </source>
</reference>
<dbReference type="RefSeq" id="XP_056692270.1">
    <property type="nucleotide sequence ID" value="XM_056836292.1"/>
</dbReference>
<evidence type="ECO:0000256" key="3">
    <source>
        <dbReference type="ARBA" id="ARBA00023172"/>
    </source>
</evidence>
<reference evidence="7" key="2">
    <citation type="submission" date="2025-08" db="UniProtKB">
        <authorList>
            <consortium name="RefSeq"/>
        </authorList>
    </citation>
    <scope>IDENTIFICATION</scope>
    <source>
        <tissue evidence="7">Leaf</tissue>
    </source>
</reference>
<dbReference type="Proteomes" id="UP000813463">
    <property type="component" value="Chromosome 2"/>
</dbReference>
<sequence>MMSLVMYLIWGLRIVWMVLQRWIRPIKMLGFGLSGERDDNRRYTAVCAVESCDWRIHASRLFTMLAGQLRFQLIVKKRLLYKVMSMAKEKLHGGWAEAYELLPRYVEMIKQTNPGSYALITWGTRFLRGCRPIIGIDGDHLSGFYNLLTIVDIDGNNEIFVLAYRIVDTERCDSWTYFMRCLRKMFEQEGCNKNDWTFISDRMKGVELVVRETFPRATRRVCCQHLYMKCKNNGFSGSAFHKLFWIAADAYNEYVFGKATVKITEHNPQALLDSCIEQWSRHKFDSTVCCNHNTTNFVESFNACTKTFRDMSVFSLLEAIRSWCV</sequence>
<evidence type="ECO:0000313" key="6">
    <source>
        <dbReference type="Proteomes" id="UP000813463"/>
    </source>
</evidence>
<dbReference type="InterPro" id="IPR001207">
    <property type="entry name" value="Transposase_mutator"/>
</dbReference>
<evidence type="ECO:0000313" key="7">
    <source>
        <dbReference type="RefSeq" id="XP_056692270.1"/>
    </source>
</evidence>
<evidence type="ECO:0000256" key="1">
    <source>
        <dbReference type="ARBA" id="ARBA00022578"/>
    </source>
</evidence>
<feature type="domain" description="Transposase MuDR plant" evidence="4">
    <location>
        <begin position="36"/>
        <end position="61"/>
    </location>
</feature>
<feature type="domain" description="MULE transposase" evidence="5">
    <location>
        <begin position="144"/>
        <end position="229"/>
    </location>
</feature>
<keyword evidence="1" id="KW-0815">Transposition</keyword>
<dbReference type="PANTHER" id="PTHR31973">
    <property type="entry name" value="POLYPROTEIN, PUTATIVE-RELATED"/>
    <property type="match status" value="1"/>
</dbReference>
<name>A0ABM3R9G9_SPIOL</name>
<organism evidence="6 7">
    <name type="scientific">Spinacia oleracea</name>
    <name type="common">Spinach</name>
    <dbReference type="NCBI Taxonomy" id="3562"/>
    <lineage>
        <taxon>Eukaryota</taxon>
        <taxon>Viridiplantae</taxon>
        <taxon>Streptophyta</taxon>
        <taxon>Embryophyta</taxon>
        <taxon>Tracheophyta</taxon>
        <taxon>Spermatophyta</taxon>
        <taxon>Magnoliopsida</taxon>
        <taxon>eudicotyledons</taxon>
        <taxon>Gunneridae</taxon>
        <taxon>Pentapetalae</taxon>
        <taxon>Caryophyllales</taxon>
        <taxon>Chenopodiaceae</taxon>
        <taxon>Chenopodioideae</taxon>
        <taxon>Anserineae</taxon>
        <taxon>Spinacia</taxon>
    </lineage>
</organism>
<dbReference type="GeneID" id="130467698"/>
<evidence type="ECO:0000259" key="4">
    <source>
        <dbReference type="Pfam" id="PF03108"/>
    </source>
</evidence>
<keyword evidence="6" id="KW-1185">Reference proteome</keyword>
<protein>
    <recommendedName>
        <fullName evidence="8">MULE transposase domain-containing protein</fullName>
    </recommendedName>
</protein>
<dbReference type="PROSITE" id="PS01007">
    <property type="entry name" value="TRANSPOSASE_MUTATOR"/>
    <property type="match status" value="1"/>
</dbReference>
<accession>A0ABM3R9G9</accession>
<evidence type="ECO:0008006" key="8">
    <source>
        <dbReference type="Google" id="ProtNLM"/>
    </source>
</evidence>
<gene>
    <name evidence="7" type="primary">LOC130467698</name>
</gene>
<dbReference type="InterPro" id="IPR004332">
    <property type="entry name" value="Transposase_MuDR"/>
</dbReference>
<evidence type="ECO:0000256" key="2">
    <source>
        <dbReference type="ARBA" id="ARBA00023125"/>
    </source>
</evidence>
<evidence type="ECO:0000259" key="5">
    <source>
        <dbReference type="Pfam" id="PF10551"/>
    </source>
</evidence>
<dbReference type="PANTHER" id="PTHR31973:SF197">
    <property type="entry name" value="SWIM-TYPE DOMAIN-CONTAINING PROTEIN"/>
    <property type="match status" value="1"/>
</dbReference>
<keyword evidence="2" id="KW-0238">DNA-binding</keyword>
<dbReference type="InterPro" id="IPR018289">
    <property type="entry name" value="MULE_transposase_dom"/>
</dbReference>